<name>A0A4C1YL58_EUMVA</name>
<dbReference type="EMBL" id="BGZK01001254">
    <property type="protein sequence ID" value="GBP75602.1"/>
    <property type="molecule type" value="Genomic_DNA"/>
</dbReference>
<evidence type="ECO:0000313" key="2">
    <source>
        <dbReference type="Proteomes" id="UP000299102"/>
    </source>
</evidence>
<proteinExistence type="predicted"/>
<dbReference type="AlphaFoldDB" id="A0A4C1YL58"/>
<reference evidence="1 2" key="1">
    <citation type="journal article" date="2019" name="Commun. Biol.">
        <title>The bagworm genome reveals a unique fibroin gene that provides high tensile strength.</title>
        <authorList>
            <person name="Kono N."/>
            <person name="Nakamura H."/>
            <person name="Ohtoshi R."/>
            <person name="Tomita M."/>
            <person name="Numata K."/>
            <person name="Arakawa K."/>
        </authorList>
    </citation>
    <scope>NUCLEOTIDE SEQUENCE [LARGE SCALE GENOMIC DNA]</scope>
</reference>
<accession>A0A4C1YL58</accession>
<organism evidence="1 2">
    <name type="scientific">Eumeta variegata</name>
    <name type="common">Bagworm moth</name>
    <name type="synonym">Eumeta japonica</name>
    <dbReference type="NCBI Taxonomy" id="151549"/>
    <lineage>
        <taxon>Eukaryota</taxon>
        <taxon>Metazoa</taxon>
        <taxon>Ecdysozoa</taxon>
        <taxon>Arthropoda</taxon>
        <taxon>Hexapoda</taxon>
        <taxon>Insecta</taxon>
        <taxon>Pterygota</taxon>
        <taxon>Neoptera</taxon>
        <taxon>Endopterygota</taxon>
        <taxon>Lepidoptera</taxon>
        <taxon>Glossata</taxon>
        <taxon>Ditrysia</taxon>
        <taxon>Tineoidea</taxon>
        <taxon>Psychidae</taxon>
        <taxon>Oiketicinae</taxon>
        <taxon>Eumeta</taxon>
    </lineage>
</organism>
<dbReference type="Proteomes" id="UP000299102">
    <property type="component" value="Unassembled WGS sequence"/>
</dbReference>
<comment type="caution">
    <text evidence="1">The sequence shown here is derived from an EMBL/GenBank/DDBJ whole genome shotgun (WGS) entry which is preliminary data.</text>
</comment>
<evidence type="ECO:0000313" key="1">
    <source>
        <dbReference type="EMBL" id="GBP75602.1"/>
    </source>
</evidence>
<sequence length="145" mass="16838">MVLLQDVHQRRRRSIKTTNGYALSHLVGCTSCNDLKEAQNIETEICICVEELCEYARWPPREGLASAARHVYFTFTEHILYCDEIHRDPLGGRRSYRAAIDNLARCFENTFYFTVRFPLTRWPMILHLSAADACDFVGLILLQRL</sequence>
<gene>
    <name evidence="1" type="ORF">EVAR_43508_1</name>
</gene>
<protein>
    <submittedName>
        <fullName evidence="1">Uncharacterized protein</fullName>
    </submittedName>
</protein>
<keyword evidence="2" id="KW-1185">Reference proteome</keyword>